<proteinExistence type="predicted"/>
<sequence length="384" mass="42127">MSMFRFLMGSHSDNKFSPSSHLTPEAPALVGFMCGNTHHPGCLTSDETVRLHSCEKGNYCATVKNNSVVWIQPIITRLPDGEDVAEVGVGGGGDDLEREAELDYLSPDDVASLLEAAIVNGRKVPLGLEGAAFWENNEVDLIRGLQAIARKLGLRERPLGNRAKTLPNIVTFPYSRHASYPELCHLVETLKPRDIWPCTVDVPRWLREEITVGRLFAPYCSGVTFRHDDAMRERFGHYTNNANPSLESQITVSSASHDTRFSQDSVNDPASDHHSQPLSLPTQEYHPGSAASPELGVQADEVEAHEPQAWDLEMAEPIDELAALDSFHPTGLIDSQNSTISELALETRLQAFQALLKKAQGKAGAEIGLMSTTDNHSKLEEELG</sequence>
<accession>Q2GSH5</accession>
<dbReference type="HOGENOM" id="CLU_013294_0_1_1"/>
<dbReference type="VEuPathDB" id="FungiDB:CHGG_09079"/>
<dbReference type="AlphaFoldDB" id="Q2GSH5"/>
<evidence type="ECO:0000313" key="3">
    <source>
        <dbReference type="Proteomes" id="UP000001056"/>
    </source>
</evidence>
<feature type="compositionally biased region" description="Polar residues" evidence="1">
    <location>
        <begin position="250"/>
        <end position="268"/>
    </location>
</feature>
<dbReference type="EMBL" id="CH408034">
    <property type="protein sequence ID" value="EAQ85065.1"/>
    <property type="molecule type" value="Genomic_DNA"/>
</dbReference>
<feature type="region of interest" description="Disordered" evidence="1">
    <location>
        <begin position="250"/>
        <end position="292"/>
    </location>
</feature>
<dbReference type="InParanoid" id="Q2GSH5"/>
<dbReference type="eggNOG" id="KOG1361">
    <property type="taxonomic scope" value="Eukaryota"/>
</dbReference>
<gene>
    <name evidence="2" type="ORF">CHGG_09079</name>
</gene>
<dbReference type="OMA" id="CTENAQQ"/>
<evidence type="ECO:0008006" key="4">
    <source>
        <dbReference type="Google" id="ProtNLM"/>
    </source>
</evidence>
<reference evidence="3" key="1">
    <citation type="journal article" date="2015" name="Genome Announc.">
        <title>Draft genome sequence of the cellulolytic fungus Chaetomium globosum.</title>
        <authorList>
            <person name="Cuomo C.A."/>
            <person name="Untereiner W.A."/>
            <person name="Ma L.-J."/>
            <person name="Grabherr M."/>
            <person name="Birren B.W."/>
        </authorList>
    </citation>
    <scope>NUCLEOTIDE SEQUENCE [LARGE SCALE GENOMIC DNA]</scope>
    <source>
        <strain evidence="3">ATCC 6205 / CBS 148.51 / DSM 1962 / NBRC 6347 / NRRL 1970</strain>
    </source>
</reference>
<dbReference type="Proteomes" id="UP000001056">
    <property type="component" value="Unassembled WGS sequence"/>
</dbReference>
<dbReference type="Gene3D" id="3.60.15.10">
    <property type="entry name" value="Ribonuclease Z/Hydroxyacylglutathione hydrolase-like"/>
    <property type="match status" value="1"/>
</dbReference>
<dbReference type="GeneID" id="4395637"/>
<dbReference type="InterPro" id="IPR036866">
    <property type="entry name" value="RibonucZ/Hydroxyglut_hydro"/>
</dbReference>
<dbReference type="STRING" id="306901.Q2GSH5"/>
<evidence type="ECO:0000256" key="1">
    <source>
        <dbReference type="SAM" id="MobiDB-lite"/>
    </source>
</evidence>
<dbReference type="OrthoDB" id="5561659at2759"/>
<dbReference type="Gene3D" id="3.40.50.12650">
    <property type="match status" value="1"/>
</dbReference>
<dbReference type="RefSeq" id="XP_001227006.1">
    <property type="nucleotide sequence ID" value="XM_001227005.1"/>
</dbReference>
<organism evidence="2 3">
    <name type="scientific">Chaetomium globosum (strain ATCC 6205 / CBS 148.51 / DSM 1962 / NBRC 6347 / NRRL 1970)</name>
    <name type="common">Soil fungus</name>
    <dbReference type="NCBI Taxonomy" id="306901"/>
    <lineage>
        <taxon>Eukaryota</taxon>
        <taxon>Fungi</taxon>
        <taxon>Dikarya</taxon>
        <taxon>Ascomycota</taxon>
        <taxon>Pezizomycotina</taxon>
        <taxon>Sordariomycetes</taxon>
        <taxon>Sordariomycetidae</taxon>
        <taxon>Sordariales</taxon>
        <taxon>Chaetomiaceae</taxon>
        <taxon>Chaetomium</taxon>
    </lineage>
</organism>
<name>Q2GSH5_CHAGB</name>
<protein>
    <recommendedName>
        <fullName evidence="4">DNA repair metallo-beta-lactamase domain-containing protein</fullName>
    </recommendedName>
</protein>
<evidence type="ECO:0000313" key="2">
    <source>
        <dbReference type="EMBL" id="EAQ85065.1"/>
    </source>
</evidence>
<keyword evidence="3" id="KW-1185">Reference proteome</keyword>